<dbReference type="PROSITE" id="PS50887">
    <property type="entry name" value="GGDEF"/>
    <property type="match status" value="1"/>
</dbReference>
<gene>
    <name evidence="4" type="ORF">S03H2_06877</name>
</gene>
<dbReference type="EMBL" id="BARU01003088">
    <property type="protein sequence ID" value="GAH20388.1"/>
    <property type="molecule type" value="Genomic_DNA"/>
</dbReference>
<dbReference type="Pfam" id="PF00990">
    <property type="entry name" value="GGDEF"/>
    <property type="match status" value="1"/>
</dbReference>
<dbReference type="InterPro" id="IPR000160">
    <property type="entry name" value="GGDEF_dom"/>
</dbReference>
<dbReference type="PANTHER" id="PTHR45138:SF9">
    <property type="entry name" value="DIGUANYLATE CYCLASE DGCM-RELATED"/>
    <property type="match status" value="1"/>
</dbReference>
<proteinExistence type="predicted"/>
<dbReference type="GO" id="GO:0052621">
    <property type="term" value="F:diguanylate cyclase activity"/>
    <property type="evidence" value="ECO:0007669"/>
    <property type="project" value="TreeGrafter"/>
</dbReference>
<evidence type="ECO:0000259" key="2">
    <source>
        <dbReference type="PROSITE" id="PS50113"/>
    </source>
</evidence>
<dbReference type="CDD" id="cd01949">
    <property type="entry name" value="GGDEF"/>
    <property type="match status" value="1"/>
</dbReference>
<dbReference type="PROSITE" id="PS50113">
    <property type="entry name" value="PAC"/>
    <property type="match status" value="2"/>
</dbReference>
<dbReference type="SMART" id="SM00091">
    <property type="entry name" value="PAS"/>
    <property type="match status" value="1"/>
</dbReference>
<dbReference type="InterPro" id="IPR035965">
    <property type="entry name" value="PAS-like_dom_sf"/>
</dbReference>
<dbReference type="SUPFAM" id="SSF55785">
    <property type="entry name" value="PYP-like sensor domain (PAS domain)"/>
    <property type="match status" value="1"/>
</dbReference>
<reference evidence="4" key="1">
    <citation type="journal article" date="2014" name="Front. Microbiol.">
        <title>High frequency of phylogenetically diverse reductive dehalogenase-homologous genes in deep subseafloor sedimentary metagenomes.</title>
        <authorList>
            <person name="Kawai M."/>
            <person name="Futagami T."/>
            <person name="Toyoda A."/>
            <person name="Takaki Y."/>
            <person name="Nishi S."/>
            <person name="Hori S."/>
            <person name="Arai W."/>
            <person name="Tsubouchi T."/>
            <person name="Morono Y."/>
            <person name="Uchiyama I."/>
            <person name="Ito T."/>
            <person name="Fujiyama A."/>
            <person name="Inagaki F."/>
            <person name="Takami H."/>
        </authorList>
    </citation>
    <scope>NUCLEOTIDE SEQUENCE</scope>
    <source>
        <strain evidence="4">Expedition CK06-06</strain>
    </source>
</reference>
<comment type="caution">
    <text evidence="4">The sequence shown here is derived from an EMBL/GenBank/DDBJ whole genome shotgun (WGS) entry which is preliminary data.</text>
</comment>
<evidence type="ECO:0000313" key="4">
    <source>
        <dbReference type="EMBL" id="GAH20388.1"/>
    </source>
</evidence>
<dbReference type="SMART" id="SM00086">
    <property type="entry name" value="PAC"/>
    <property type="match status" value="1"/>
</dbReference>
<dbReference type="AlphaFoldDB" id="X1FHW7"/>
<dbReference type="InterPro" id="IPR000014">
    <property type="entry name" value="PAS"/>
</dbReference>
<organism evidence="4">
    <name type="scientific">marine sediment metagenome</name>
    <dbReference type="NCBI Taxonomy" id="412755"/>
    <lineage>
        <taxon>unclassified sequences</taxon>
        <taxon>metagenomes</taxon>
        <taxon>ecological metagenomes</taxon>
    </lineage>
</organism>
<dbReference type="FunFam" id="3.30.70.270:FF:000001">
    <property type="entry name" value="Diguanylate cyclase domain protein"/>
    <property type="match status" value="1"/>
</dbReference>
<sequence length="302" mass="34410">GILEDITKKKKAEQALQESEEKYRRVVDNSLVGLYITQSHILKFCNQRLVEMFGFTSSKELIGKHIRELVAPESWELVDKQVKLRESGEGGSIQYEFKGVKKDGTIFDIETSGSRIIYEGNPAIQGSMIDITARKRTEEELRKFATTDVLTGVLNRGHALLLFGKQLQVSRRNKQKLSICYVDVDRLKDINDTYGHQEGDEALKLISKFLEETPREADIVCRLGGDEFLMILPQCPIDQAKSVWERIANKLTAFNAKMIKPYIISLSCGFAEYNPDAEKSVDKLIAIADQEMYKDKHRKTQD</sequence>
<dbReference type="CDD" id="cd00130">
    <property type="entry name" value="PAS"/>
    <property type="match status" value="1"/>
</dbReference>
<feature type="domain" description="GGDEF" evidence="3">
    <location>
        <begin position="175"/>
        <end position="302"/>
    </location>
</feature>
<feature type="domain" description="PAC" evidence="2">
    <location>
        <begin position="93"/>
        <end position="143"/>
    </location>
</feature>
<protein>
    <recommendedName>
        <fullName evidence="5">GGDEF domain-containing protein</fullName>
    </recommendedName>
</protein>
<evidence type="ECO:0000259" key="3">
    <source>
        <dbReference type="PROSITE" id="PS50887"/>
    </source>
</evidence>
<dbReference type="Pfam" id="PF13426">
    <property type="entry name" value="PAS_9"/>
    <property type="match status" value="1"/>
</dbReference>
<evidence type="ECO:0008006" key="5">
    <source>
        <dbReference type="Google" id="ProtNLM"/>
    </source>
</evidence>
<evidence type="ECO:0000256" key="1">
    <source>
        <dbReference type="SAM" id="Coils"/>
    </source>
</evidence>
<dbReference type="InterPro" id="IPR029787">
    <property type="entry name" value="Nucleotide_cyclase"/>
</dbReference>
<dbReference type="PANTHER" id="PTHR45138">
    <property type="entry name" value="REGULATORY COMPONENTS OF SENSORY TRANSDUCTION SYSTEM"/>
    <property type="match status" value="1"/>
</dbReference>
<dbReference type="Gene3D" id="3.30.70.270">
    <property type="match status" value="1"/>
</dbReference>
<feature type="non-terminal residue" evidence="4">
    <location>
        <position position="1"/>
    </location>
</feature>
<name>X1FHW7_9ZZZZ</name>
<dbReference type="SMART" id="SM00267">
    <property type="entry name" value="GGDEF"/>
    <property type="match status" value="1"/>
</dbReference>
<keyword evidence="1" id="KW-0175">Coiled coil</keyword>
<dbReference type="InterPro" id="IPR050469">
    <property type="entry name" value="Diguanylate_Cyclase"/>
</dbReference>
<feature type="coiled-coil region" evidence="1">
    <location>
        <begin position="2"/>
        <end position="29"/>
    </location>
</feature>
<dbReference type="NCBIfam" id="TIGR00254">
    <property type="entry name" value="GGDEF"/>
    <property type="match status" value="1"/>
</dbReference>
<dbReference type="InterPro" id="IPR043128">
    <property type="entry name" value="Rev_trsase/Diguanyl_cyclase"/>
</dbReference>
<dbReference type="InterPro" id="IPR000700">
    <property type="entry name" value="PAS-assoc_C"/>
</dbReference>
<dbReference type="SUPFAM" id="SSF55073">
    <property type="entry name" value="Nucleotide cyclase"/>
    <property type="match status" value="1"/>
</dbReference>
<accession>X1FHW7</accession>
<feature type="domain" description="PAC" evidence="2">
    <location>
        <begin position="1"/>
        <end position="18"/>
    </location>
</feature>
<dbReference type="InterPro" id="IPR001610">
    <property type="entry name" value="PAC"/>
</dbReference>
<dbReference type="Gene3D" id="3.30.450.20">
    <property type="entry name" value="PAS domain"/>
    <property type="match status" value="1"/>
</dbReference>
<dbReference type="NCBIfam" id="TIGR00229">
    <property type="entry name" value="sensory_box"/>
    <property type="match status" value="1"/>
</dbReference>